<dbReference type="EMBL" id="JAESVG020000009">
    <property type="protein sequence ID" value="KAG8624419.1"/>
    <property type="molecule type" value="Genomic_DNA"/>
</dbReference>
<protein>
    <submittedName>
        <fullName evidence="2">Uncharacterized protein</fullName>
    </submittedName>
</protein>
<feature type="compositionally biased region" description="Acidic residues" evidence="1">
    <location>
        <begin position="107"/>
        <end position="126"/>
    </location>
</feature>
<feature type="region of interest" description="Disordered" evidence="1">
    <location>
        <begin position="82"/>
        <end position="126"/>
    </location>
</feature>
<name>A0A8K0PGB6_9PEZI</name>
<proteinExistence type="predicted"/>
<sequence length="126" mass="14748">MKQSGLSNFIRYEYADNIIEMPFEETAGGKFVKHYWGGLKYRLKEACLGALVGPRAVRKAKEELDHSWISHHQQILDWQYQDLLSPPGSEQNATSDAAVKSARVEEHEEYEEHEEHEEYEEEEHEQ</sequence>
<evidence type="ECO:0000256" key="1">
    <source>
        <dbReference type="SAM" id="MobiDB-lite"/>
    </source>
</evidence>
<dbReference type="Proteomes" id="UP000809789">
    <property type="component" value="Unassembled WGS sequence"/>
</dbReference>
<accession>A0A8K0PGB6</accession>
<evidence type="ECO:0000313" key="3">
    <source>
        <dbReference type="Proteomes" id="UP000809789"/>
    </source>
</evidence>
<gene>
    <name evidence="2" type="ORF">KVT40_007486</name>
</gene>
<comment type="caution">
    <text evidence="2">The sequence shown here is derived from an EMBL/GenBank/DDBJ whole genome shotgun (WGS) entry which is preliminary data.</text>
</comment>
<keyword evidence="3" id="KW-1185">Reference proteome</keyword>
<reference evidence="2" key="1">
    <citation type="submission" date="2021-07" db="EMBL/GenBank/DDBJ databases">
        <title>Elsinoe batatas strain:CRI-CJ2 Genome sequencing and assembly.</title>
        <authorList>
            <person name="Huang L."/>
        </authorList>
    </citation>
    <scope>NUCLEOTIDE SEQUENCE</scope>
    <source>
        <strain evidence="2">CRI-CJ2</strain>
    </source>
</reference>
<evidence type="ECO:0000313" key="2">
    <source>
        <dbReference type="EMBL" id="KAG8624419.1"/>
    </source>
</evidence>
<dbReference type="OrthoDB" id="3763672at2759"/>
<dbReference type="AlphaFoldDB" id="A0A8K0PGB6"/>
<organism evidence="2 3">
    <name type="scientific">Elsinoe batatas</name>
    <dbReference type="NCBI Taxonomy" id="2601811"/>
    <lineage>
        <taxon>Eukaryota</taxon>
        <taxon>Fungi</taxon>
        <taxon>Dikarya</taxon>
        <taxon>Ascomycota</taxon>
        <taxon>Pezizomycotina</taxon>
        <taxon>Dothideomycetes</taxon>
        <taxon>Dothideomycetidae</taxon>
        <taxon>Myriangiales</taxon>
        <taxon>Elsinoaceae</taxon>
        <taxon>Elsinoe</taxon>
    </lineage>
</organism>